<gene>
    <name evidence="1" type="ORF">M8445_08080</name>
</gene>
<evidence type="ECO:0000313" key="1">
    <source>
        <dbReference type="EMBL" id="WDA57335.1"/>
    </source>
</evidence>
<protein>
    <submittedName>
        <fullName evidence="1">2'-5' RNA ligase family protein</fullName>
    </submittedName>
</protein>
<dbReference type="InterPro" id="IPR009097">
    <property type="entry name" value="Cyclic_Pdiesterase"/>
</dbReference>
<evidence type="ECO:0000313" key="2">
    <source>
        <dbReference type="Proteomes" id="UP001217044"/>
    </source>
</evidence>
<name>A0ABY7UXS3_9DEIO</name>
<keyword evidence="2" id="KW-1185">Reference proteome</keyword>
<organism evidence="1 2">
    <name type="scientific">Deinococcus aquaticus</name>
    <dbReference type="NCBI Taxonomy" id="328692"/>
    <lineage>
        <taxon>Bacteria</taxon>
        <taxon>Thermotogati</taxon>
        <taxon>Deinococcota</taxon>
        <taxon>Deinococci</taxon>
        <taxon>Deinococcales</taxon>
        <taxon>Deinococcaceae</taxon>
        <taxon>Deinococcus</taxon>
    </lineage>
</organism>
<dbReference type="Gene3D" id="3.90.1140.10">
    <property type="entry name" value="Cyclic phosphodiesterase"/>
    <property type="match status" value="1"/>
</dbReference>
<keyword evidence="1" id="KW-0436">Ligase</keyword>
<dbReference type="GO" id="GO:0016874">
    <property type="term" value="F:ligase activity"/>
    <property type="evidence" value="ECO:0007669"/>
    <property type="project" value="UniProtKB-KW"/>
</dbReference>
<dbReference type="SUPFAM" id="SSF55144">
    <property type="entry name" value="LigT-like"/>
    <property type="match status" value="1"/>
</dbReference>
<sequence>MSPSFLLAALPPPDLTGRVRAFRASHALRDAADTPHVTVKARSGLTGDLHWVPAARAVMAATAPLTLTVGGPAVFGNGSALFLRVESADLVRLHVALLDALRPARRFGYEGPHLTPHLSVALARRGLDLPALLPAAQAAFADLTDHPLTFTAQAVTLMRKPGPGAPYQPAGDWLLGTDGPPGLD</sequence>
<dbReference type="Proteomes" id="UP001217044">
    <property type="component" value="Chromosome"/>
</dbReference>
<dbReference type="EMBL" id="CP115165">
    <property type="protein sequence ID" value="WDA57335.1"/>
    <property type="molecule type" value="Genomic_DNA"/>
</dbReference>
<dbReference type="Pfam" id="PF13563">
    <property type="entry name" value="2_5_RNA_ligase2"/>
    <property type="match status" value="1"/>
</dbReference>
<dbReference type="RefSeq" id="WP_273987226.1">
    <property type="nucleotide sequence ID" value="NZ_BAABQT010000010.1"/>
</dbReference>
<accession>A0ABY7UXS3</accession>
<proteinExistence type="predicted"/>
<reference evidence="1 2" key="1">
    <citation type="submission" date="2022-12" db="EMBL/GenBank/DDBJ databases">
        <title>Genome Sequence of Deinococcus aquaticus Type Strain PB314.</title>
        <authorList>
            <person name="Albert C."/>
            <person name="Hill J."/>
            <person name="Boren L."/>
            <person name="Scholz-Ng S."/>
            <person name="Fatema N."/>
            <person name="Grosso R."/>
            <person name="Soboslay E."/>
            <person name="Tuohy J."/>
        </authorList>
    </citation>
    <scope>NUCLEOTIDE SEQUENCE [LARGE SCALE GENOMIC DNA]</scope>
    <source>
        <strain evidence="1 2">PB-314</strain>
    </source>
</reference>